<dbReference type="Proteomes" id="UP001153269">
    <property type="component" value="Unassembled WGS sequence"/>
</dbReference>
<feature type="compositionally biased region" description="Basic residues" evidence="1">
    <location>
        <begin position="8"/>
        <end position="17"/>
    </location>
</feature>
<gene>
    <name evidence="2" type="ORF">PLEPLA_LOCUS24741</name>
</gene>
<reference evidence="2" key="1">
    <citation type="submission" date="2020-03" db="EMBL/GenBank/DDBJ databases">
        <authorList>
            <person name="Weist P."/>
        </authorList>
    </citation>
    <scope>NUCLEOTIDE SEQUENCE</scope>
</reference>
<proteinExistence type="predicted"/>
<keyword evidence="3" id="KW-1185">Reference proteome</keyword>
<comment type="caution">
    <text evidence="2">The sequence shown here is derived from an EMBL/GenBank/DDBJ whole genome shotgun (WGS) entry which is preliminary data.</text>
</comment>
<accession>A0A9N7UQ47</accession>
<feature type="region of interest" description="Disordered" evidence="1">
    <location>
        <begin position="1"/>
        <end position="24"/>
    </location>
</feature>
<evidence type="ECO:0000313" key="3">
    <source>
        <dbReference type="Proteomes" id="UP001153269"/>
    </source>
</evidence>
<name>A0A9N7UQ47_PLEPL</name>
<feature type="region of interest" description="Disordered" evidence="1">
    <location>
        <begin position="57"/>
        <end position="85"/>
    </location>
</feature>
<evidence type="ECO:0000313" key="2">
    <source>
        <dbReference type="EMBL" id="CAB1436708.1"/>
    </source>
</evidence>
<dbReference type="AlphaFoldDB" id="A0A9N7UQ47"/>
<protein>
    <submittedName>
        <fullName evidence="2">Uncharacterized protein</fullName>
    </submittedName>
</protein>
<sequence>MRRSDRSKGRRGRRKGTNKNLARSRQPVVFLKCAPARHTAALVSRLEMSCRSPPLVSSLTLPPSLPPLSADLSGSGELHGEKDKDTDQTALSFFRWFETLAQAATGSASGET</sequence>
<dbReference type="EMBL" id="CADEAL010001927">
    <property type="protein sequence ID" value="CAB1436708.1"/>
    <property type="molecule type" value="Genomic_DNA"/>
</dbReference>
<feature type="compositionally biased region" description="Low complexity" evidence="1">
    <location>
        <begin position="57"/>
        <end position="73"/>
    </location>
</feature>
<evidence type="ECO:0000256" key="1">
    <source>
        <dbReference type="SAM" id="MobiDB-lite"/>
    </source>
</evidence>
<organism evidence="2 3">
    <name type="scientific">Pleuronectes platessa</name>
    <name type="common">European plaice</name>
    <dbReference type="NCBI Taxonomy" id="8262"/>
    <lineage>
        <taxon>Eukaryota</taxon>
        <taxon>Metazoa</taxon>
        <taxon>Chordata</taxon>
        <taxon>Craniata</taxon>
        <taxon>Vertebrata</taxon>
        <taxon>Euteleostomi</taxon>
        <taxon>Actinopterygii</taxon>
        <taxon>Neopterygii</taxon>
        <taxon>Teleostei</taxon>
        <taxon>Neoteleostei</taxon>
        <taxon>Acanthomorphata</taxon>
        <taxon>Carangaria</taxon>
        <taxon>Pleuronectiformes</taxon>
        <taxon>Pleuronectoidei</taxon>
        <taxon>Pleuronectidae</taxon>
        <taxon>Pleuronectes</taxon>
    </lineage>
</organism>